<accession>A0ABV8NVY0</accession>
<reference evidence="4" key="1">
    <citation type="journal article" date="2019" name="Int. J. Syst. Evol. Microbiol.">
        <title>The Global Catalogue of Microorganisms (GCM) 10K type strain sequencing project: providing services to taxonomists for standard genome sequencing and annotation.</title>
        <authorList>
            <consortium name="The Broad Institute Genomics Platform"/>
            <consortium name="The Broad Institute Genome Sequencing Center for Infectious Disease"/>
            <person name="Wu L."/>
            <person name="Ma J."/>
        </authorList>
    </citation>
    <scope>NUCLEOTIDE SEQUENCE [LARGE SCALE GENOMIC DNA]</scope>
    <source>
        <strain evidence="4">LMG 24813</strain>
    </source>
</reference>
<evidence type="ECO:0000313" key="3">
    <source>
        <dbReference type="EMBL" id="MFC4200372.1"/>
    </source>
</evidence>
<dbReference type="InterPro" id="IPR039422">
    <property type="entry name" value="MarR/SlyA-like"/>
</dbReference>
<evidence type="ECO:0000256" key="1">
    <source>
        <dbReference type="SAM" id="MobiDB-lite"/>
    </source>
</evidence>
<feature type="region of interest" description="Disordered" evidence="1">
    <location>
        <begin position="1"/>
        <end position="20"/>
    </location>
</feature>
<dbReference type="Pfam" id="PF12802">
    <property type="entry name" value="MarR_2"/>
    <property type="match status" value="1"/>
</dbReference>
<organism evidence="3 4">
    <name type="scientific">Candidimonas humi</name>
    <dbReference type="NCBI Taxonomy" id="683355"/>
    <lineage>
        <taxon>Bacteria</taxon>
        <taxon>Pseudomonadati</taxon>
        <taxon>Pseudomonadota</taxon>
        <taxon>Betaproteobacteria</taxon>
        <taxon>Burkholderiales</taxon>
        <taxon>Alcaligenaceae</taxon>
        <taxon>Candidimonas</taxon>
    </lineage>
</organism>
<feature type="compositionally biased region" description="Polar residues" evidence="1">
    <location>
        <begin position="1"/>
        <end position="13"/>
    </location>
</feature>
<dbReference type="Proteomes" id="UP001595848">
    <property type="component" value="Unassembled WGS sequence"/>
</dbReference>
<dbReference type="PANTHER" id="PTHR33164:SF57">
    <property type="entry name" value="MARR-FAMILY TRANSCRIPTIONAL REGULATOR"/>
    <property type="match status" value="1"/>
</dbReference>
<dbReference type="InterPro" id="IPR011991">
    <property type="entry name" value="ArsR-like_HTH"/>
</dbReference>
<dbReference type="EMBL" id="JBHSBV010000002">
    <property type="protein sequence ID" value="MFC4200372.1"/>
    <property type="molecule type" value="Genomic_DNA"/>
</dbReference>
<name>A0ABV8NVY0_9BURK</name>
<dbReference type="RefSeq" id="WP_217964369.1">
    <property type="nucleotide sequence ID" value="NZ_JAHTBN010000003.1"/>
</dbReference>
<proteinExistence type="predicted"/>
<sequence>MNSTQGKTNTGTQARGALASEPGRDLDGWLPYSFSVLANRVSSCLFDMYSQQYGLSVPGWRIMAVLGIHQPLSAKEVAQYTAMDQVSVSRAINQMAKLGLITRRVDKADRRKVALTLNSKGEAARAEIVPIALALERAIVKALTEQERVALGSMMEKLMVASQSELPSPENWRSAVKKFGALSAPRKQELGTTSPA</sequence>
<comment type="caution">
    <text evidence="3">The sequence shown here is derived from an EMBL/GenBank/DDBJ whole genome shotgun (WGS) entry which is preliminary data.</text>
</comment>
<dbReference type="CDD" id="cd00090">
    <property type="entry name" value="HTH_ARSR"/>
    <property type="match status" value="1"/>
</dbReference>
<gene>
    <name evidence="3" type="ORF">ACFOY1_05335</name>
</gene>
<dbReference type="PROSITE" id="PS50995">
    <property type="entry name" value="HTH_MARR_2"/>
    <property type="match status" value="1"/>
</dbReference>
<keyword evidence="4" id="KW-1185">Reference proteome</keyword>
<dbReference type="SMART" id="SM00347">
    <property type="entry name" value="HTH_MARR"/>
    <property type="match status" value="1"/>
</dbReference>
<dbReference type="InterPro" id="IPR000835">
    <property type="entry name" value="HTH_MarR-typ"/>
</dbReference>
<dbReference type="PANTHER" id="PTHR33164">
    <property type="entry name" value="TRANSCRIPTIONAL REGULATOR, MARR FAMILY"/>
    <property type="match status" value="1"/>
</dbReference>
<evidence type="ECO:0000259" key="2">
    <source>
        <dbReference type="PROSITE" id="PS50995"/>
    </source>
</evidence>
<protein>
    <submittedName>
        <fullName evidence="3">MarR family winged helix-turn-helix transcriptional regulator</fullName>
    </submittedName>
</protein>
<feature type="domain" description="HTH marR-type" evidence="2">
    <location>
        <begin position="27"/>
        <end position="160"/>
    </location>
</feature>
<evidence type="ECO:0000313" key="4">
    <source>
        <dbReference type="Proteomes" id="UP001595848"/>
    </source>
</evidence>